<dbReference type="Gene3D" id="2.115.10.10">
    <property type="entry name" value="Tachylectin 2"/>
    <property type="match status" value="2"/>
</dbReference>
<accession>A0A1H8TN99</accession>
<dbReference type="Proteomes" id="UP000181951">
    <property type="component" value="Unassembled WGS sequence"/>
</dbReference>
<feature type="region of interest" description="Disordered" evidence="2">
    <location>
        <begin position="44"/>
        <end position="76"/>
    </location>
</feature>
<keyword evidence="5" id="KW-1185">Reference proteome</keyword>
<dbReference type="STRING" id="310780.SAMN05216267_10564"/>
<dbReference type="InterPro" id="IPR006311">
    <property type="entry name" value="TAT_signal"/>
</dbReference>
<dbReference type="AlphaFoldDB" id="A0A1H8TN99"/>
<dbReference type="RefSeq" id="WP_069462743.1">
    <property type="nucleotide sequence ID" value="NZ_FODD01000056.1"/>
</dbReference>
<dbReference type="InterPro" id="IPR028994">
    <property type="entry name" value="Integrin_alpha_N"/>
</dbReference>
<evidence type="ECO:0000313" key="4">
    <source>
        <dbReference type="EMBL" id="SEO92325.1"/>
    </source>
</evidence>
<organism evidence="4 5">
    <name type="scientific">Actinacidiphila rubida</name>
    <dbReference type="NCBI Taxonomy" id="310780"/>
    <lineage>
        <taxon>Bacteria</taxon>
        <taxon>Bacillati</taxon>
        <taxon>Actinomycetota</taxon>
        <taxon>Actinomycetes</taxon>
        <taxon>Kitasatosporales</taxon>
        <taxon>Streptomycetaceae</taxon>
        <taxon>Actinacidiphila</taxon>
    </lineage>
</organism>
<gene>
    <name evidence="4" type="ORF">SAMN05216267_10564</name>
</gene>
<proteinExistence type="predicted"/>
<feature type="signal peptide" evidence="3">
    <location>
        <begin position="1"/>
        <end position="41"/>
    </location>
</feature>
<dbReference type="SUPFAM" id="SSF69318">
    <property type="entry name" value="Integrin alpha N-terminal domain"/>
    <property type="match status" value="2"/>
</dbReference>
<dbReference type="OrthoDB" id="99430at2"/>
<dbReference type="PANTHER" id="PTHR44103:SF1">
    <property type="entry name" value="PROPROTEIN CONVERTASE P"/>
    <property type="match status" value="1"/>
</dbReference>
<dbReference type="PROSITE" id="PS51318">
    <property type="entry name" value="TAT"/>
    <property type="match status" value="1"/>
</dbReference>
<dbReference type="InterPro" id="IPR013517">
    <property type="entry name" value="FG-GAP"/>
</dbReference>
<name>A0A1H8TN99_9ACTN</name>
<evidence type="ECO:0000256" key="1">
    <source>
        <dbReference type="ARBA" id="ARBA00022729"/>
    </source>
</evidence>
<feature type="compositionally biased region" description="Polar residues" evidence="2">
    <location>
        <begin position="44"/>
        <end position="62"/>
    </location>
</feature>
<feature type="chain" id="PRO_5010267609" evidence="3">
    <location>
        <begin position="42"/>
        <end position="589"/>
    </location>
</feature>
<dbReference type="PANTHER" id="PTHR44103">
    <property type="entry name" value="PROPROTEIN CONVERTASE P"/>
    <property type="match status" value="1"/>
</dbReference>
<reference evidence="4 5" key="1">
    <citation type="submission" date="2016-10" db="EMBL/GenBank/DDBJ databases">
        <authorList>
            <person name="de Groot N.N."/>
        </authorList>
    </citation>
    <scope>NUCLEOTIDE SEQUENCE [LARGE SCALE GENOMIC DNA]</scope>
    <source>
        <strain evidence="4 5">CGMCC 4.2026</strain>
    </source>
</reference>
<evidence type="ECO:0000256" key="3">
    <source>
        <dbReference type="SAM" id="SignalP"/>
    </source>
</evidence>
<keyword evidence="1 3" id="KW-0732">Signal</keyword>
<sequence length="589" mass="61415">MFSSSSARPAARRRGRLLAACTTGALAATAFALAPAGIASADSGTAPHSVQRITPQVTQHPTLTLPKSAKSGYSTAAGTAAQTPRYDYDGDGVGDMLVQDIGDHSVGVLSSAKALQGQQGYTDLGKPGVYYNSLLTPGNLTDSYAGDEVLALTQSGRLSMFSTSGLVGGSTLWSGGGWQGYNQVVAVGDITGDGFGDLLARTPSGDLYLYKSTGNVSAPFSGRVKVGHGYGIYDQLIGAGDLTGTGYETLVARDLNGDLWMYKLDGTAASPVAARVKIGHGWGVYNQLVGWGDGALYGYQIMGRSLDGTLWGYRADGSGTGTLAPRIELGNGWNTAVIANQGHEQVWGRGDLMTQTSSGNLYYYYGDNTGGLSTRQQFGQTGVWQGANVLYPMPLTDEGWDPLLQIYNGQLWDDDTNPSTYISSGWGGYNTVFGPGDLNNDGRSDLLARDGSGVLWLLTGKGDGTFYGRGKVGAGWGGYNQIVGAGDINGDGFSDIVARASNGHLYLYQGTGSGPAPFKARVDIGAGWNTYSKLAAVGDLDGDGRADIVAATSGGQLYRYSGTGKAGTSTFAKRVEIGTAGWNTYSKLF</sequence>
<dbReference type="Pfam" id="PF01839">
    <property type="entry name" value="FG-GAP"/>
    <property type="match status" value="1"/>
</dbReference>
<protein>
    <submittedName>
        <fullName evidence="4">Repeat domain-containing protein</fullName>
    </submittedName>
</protein>
<evidence type="ECO:0000256" key="2">
    <source>
        <dbReference type="SAM" id="MobiDB-lite"/>
    </source>
</evidence>
<dbReference type="Pfam" id="PF13517">
    <property type="entry name" value="FG-GAP_3"/>
    <property type="match status" value="1"/>
</dbReference>
<dbReference type="EMBL" id="FODD01000056">
    <property type="protein sequence ID" value="SEO92325.1"/>
    <property type="molecule type" value="Genomic_DNA"/>
</dbReference>
<evidence type="ECO:0000313" key="5">
    <source>
        <dbReference type="Proteomes" id="UP000181951"/>
    </source>
</evidence>